<evidence type="ECO:0000256" key="3">
    <source>
        <dbReference type="SAM" id="Phobius"/>
    </source>
</evidence>
<evidence type="ECO:0000256" key="2">
    <source>
        <dbReference type="SAM" id="MobiDB-lite"/>
    </source>
</evidence>
<feature type="region of interest" description="Disordered" evidence="2">
    <location>
        <begin position="204"/>
        <end position="231"/>
    </location>
</feature>
<name>A0A4R6VFB4_9HYPH</name>
<proteinExistence type="predicted"/>
<feature type="compositionally biased region" description="Polar residues" evidence="2">
    <location>
        <begin position="39"/>
        <end position="48"/>
    </location>
</feature>
<keyword evidence="3" id="KW-0472">Membrane</keyword>
<keyword evidence="3" id="KW-0812">Transmembrane</keyword>
<keyword evidence="5" id="KW-1185">Reference proteome</keyword>
<comment type="caution">
    <text evidence="4">The sequence shown here is derived from an EMBL/GenBank/DDBJ whole genome shotgun (WGS) entry which is preliminary data.</text>
</comment>
<evidence type="ECO:0000313" key="4">
    <source>
        <dbReference type="EMBL" id="TDQ61684.1"/>
    </source>
</evidence>
<dbReference type="EMBL" id="SNYR01000003">
    <property type="protein sequence ID" value="TDQ61684.1"/>
    <property type="molecule type" value="Genomic_DNA"/>
</dbReference>
<evidence type="ECO:0008006" key="6">
    <source>
        <dbReference type="Google" id="ProtNLM"/>
    </source>
</evidence>
<dbReference type="OrthoDB" id="7163809at2"/>
<dbReference type="Proteomes" id="UP000295391">
    <property type="component" value="Unassembled WGS sequence"/>
</dbReference>
<gene>
    <name evidence="4" type="ORF">ATL17_2783</name>
</gene>
<feature type="coiled-coil region" evidence="1">
    <location>
        <begin position="235"/>
        <end position="283"/>
    </location>
</feature>
<protein>
    <recommendedName>
        <fullName evidence="6">Inner membrane protein</fullName>
    </recommendedName>
</protein>
<evidence type="ECO:0000313" key="5">
    <source>
        <dbReference type="Proteomes" id="UP000295391"/>
    </source>
</evidence>
<feature type="compositionally biased region" description="Basic and acidic residues" evidence="2">
    <location>
        <begin position="50"/>
        <end position="66"/>
    </location>
</feature>
<keyword evidence="3" id="KW-1133">Transmembrane helix</keyword>
<reference evidence="4 5" key="1">
    <citation type="submission" date="2019-03" db="EMBL/GenBank/DDBJ databases">
        <title>Genomic Encyclopedia of Type Strains, Phase III (KMG-III): the genomes of soil and plant-associated and newly described type strains.</title>
        <authorList>
            <person name="Whitman W."/>
        </authorList>
    </citation>
    <scope>NUCLEOTIDE SEQUENCE [LARGE SCALE GENOMIC DNA]</scope>
    <source>
        <strain evidence="4 5">CGMCC 1.7002</strain>
    </source>
</reference>
<accession>A0A4R6VFB4</accession>
<keyword evidence="1" id="KW-0175">Coiled coil</keyword>
<dbReference type="AlphaFoldDB" id="A0A4R6VFB4"/>
<organism evidence="4 5">
    <name type="scientific">Maritalea mobilis</name>
    <dbReference type="NCBI Taxonomy" id="483324"/>
    <lineage>
        <taxon>Bacteria</taxon>
        <taxon>Pseudomonadati</taxon>
        <taxon>Pseudomonadota</taxon>
        <taxon>Alphaproteobacteria</taxon>
        <taxon>Hyphomicrobiales</taxon>
        <taxon>Devosiaceae</taxon>
        <taxon>Maritalea</taxon>
    </lineage>
</organism>
<feature type="region of interest" description="Disordered" evidence="2">
    <location>
        <begin position="1"/>
        <end position="70"/>
    </location>
</feature>
<feature type="compositionally biased region" description="Low complexity" evidence="2">
    <location>
        <begin position="23"/>
        <end position="35"/>
    </location>
</feature>
<dbReference type="RefSeq" id="WP_133573384.1">
    <property type="nucleotide sequence ID" value="NZ_SNYR01000003.1"/>
</dbReference>
<feature type="transmembrane region" description="Helical" evidence="3">
    <location>
        <begin position="76"/>
        <end position="97"/>
    </location>
</feature>
<evidence type="ECO:0000256" key="1">
    <source>
        <dbReference type="SAM" id="Coils"/>
    </source>
</evidence>
<sequence length="463" mass="48976">MVDDNKKGPVRPPILDAEAKKPSSSAENSTTSTSKSDAKPSTATSSATKPADKKPIDPPKSTRESSNDEGSGMGTFVAAIVLSAALGIAGTAGLAYYKVFPFNQWAAQSDLAPEIAKLQKRIFDLENAQPDLSPFATNDDLSTLQAEIDAIDTAQIEQAIANIEAQLATIESPSDTSTAIDLGPIETALEGLEQDVANLKETQAQLAERSATAAEPNSEQPSAPPVDLTPVNDQLATQSENLSALDEQLATQKQALADLQSQIAELEAQIKTLEQDQSARQTAASALAAARLPILMSEIDTNIEKGDPFARPITELSSILGTAPSPEVMGVAENGLVPASALAGQFGTLRPQLMAARPGVPNDAPWQDKLLGAVKDAVNLRPIDAQDDDPLSLVEQIGTALEAEDVQNAQMLIQKLPAQMQEILAPISTNISQHILIDQWMVETRSTLLNQNAQESQNEGDAQ</sequence>